<reference evidence="2 3" key="1">
    <citation type="submission" date="2017-07" db="EMBL/GenBank/DDBJ databases">
        <title>Fictibacillus sp. nov. GDSW-R2A3 Genome sequencing and assembly.</title>
        <authorList>
            <person name="Mayilraj S."/>
        </authorList>
    </citation>
    <scope>NUCLEOTIDE SEQUENCE [LARGE SCALE GENOMIC DNA]</scope>
    <source>
        <strain evidence="2 3">GDSW-R2A3</strain>
    </source>
</reference>
<dbReference type="AlphaFoldDB" id="A0A235F5E4"/>
<evidence type="ECO:0000313" key="2">
    <source>
        <dbReference type="EMBL" id="OYD56526.1"/>
    </source>
</evidence>
<gene>
    <name evidence="2" type="ORF">CGZ90_16065</name>
</gene>
<dbReference type="InterPro" id="IPR011528">
    <property type="entry name" value="NERD"/>
</dbReference>
<dbReference type="PROSITE" id="PS50965">
    <property type="entry name" value="NERD"/>
    <property type="match status" value="1"/>
</dbReference>
<dbReference type="Proteomes" id="UP000215059">
    <property type="component" value="Unassembled WGS sequence"/>
</dbReference>
<organism evidence="2 3">
    <name type="scientific">Fictibacillus aquaticus</name>
    <dbReference type="NCBI Taxonomy" id="2021314"/>
    <lineage>
        <taxon>Bacteria</taxon>
        <taxon>Bacillati</taxon>
        <taxon>Bacillota</taxon>
        <taxon>Bacilli</taxon>
        <taxon>Bacillales</taxon>
        <taxon>Fictibacillaceae</taxon>
        <taxon>Fictibacillus</taxon>
    </lineage>
</organism>
<sequence length="320" mass="37369">MIVKKKTKSIRLMKLEALLRRMGPDHPKRQAVQEEFARHYAGYKGEHSIDYYLRMLLEKENFILYDVRLLSKHGTYFQIDTIIVFAKMIMILEVKNFQGDIFLDSEVDQMVRTRNGVEEGFPNPLSQLNLQHMQLSGWLKLHKFPNVPIESLVVFTNPLSIVRSNSKEQLQKVAKGASLITKIQNCLDRYSTEAFTKKECKKAINYLMKNHTPHNPDIMQTFQIREHEIQKGVQCSACGAFSMIWKVAKWHCIKCPFNSRTAHKETIMDYSLLLKEQFKNRDIRAFISLSSRKTVHRIIHSLSPIIIGSKKGMRYMLSYE</sequence>
<evidence type="ECO:0000259" key="1">
    <source>
        <dbReference type="PROSITE" id="PS50965"/>
    </source>
</evidence>
<feature type="domain" description="NERD" evidence="1">
    <location>
        <begin position="41"/>
        <end position="158"/>
    </location>
</feature>
<dbReference type="EMBL" id="NOII01000011">
    <property type="protein sequence ID" value="OYD56526.1"/>
    <property type="molecule type" value="Genomic_DNA"/>
</dbReference>
<protein>
    <recommendedName>
        <fullName evidence="1">NERD domain-containing protein</fullName>
    </recommendedName>
</protein>
<evidence type="ECO:0000313" key="3">
    <source>
        <dbReference type="Proteomes" id="UP000215059"/>
    </source>
</evidence>
<proteinExistence type="predicted"/>
<dbReference type="RefSeq" id="WP_094253542.1">
    <property type="nucleotide sequence ID" value="NZ_JBHLXL010000002.1"/>
</dbReference>
<accession>A0A235F5E4</accession>
<name>A0A235F5E4_9BACL</name>
<keyword evidence="3" id="KW-1185">Reference proteome</keyword>
<dbReference type="OrthoDB" id="569879at2"/>
<dbReference type="Pfam" id="PF08378">
    <property type="entry name" value="NERD"/>
    <property type="match status" value="1"/>
</dbReference>
<comment type="caution">
    <text evidence="2">The sequence shown here is derived from an EMBL/GenBank/DDBJ whole genome shotgun (WGS) entry which is preliminary data.</text>
</comment>